<dbReference type="EMBL" id="AVOX01000025">
    <property type="protein sequence ID" value="ERF78446.1"/>
    <property type="molecule type" value="Genomic_DNA"/>
</dbReference>
<sequence>MDFLLTVLKSEKQISRLRECAENAKRTIPFQYNINDYYQNKNLRLWVWGGGKGIGAGMATIYIMGTL</sequence>
<comment type="caution">
    <text evidence="2">The sequence shown here is derived from an EMBL/GenBank/DDBJ whole genome shotgun (WGS) entry which is preliminary data.</text>
</comment>
<keyword evidence="1" id="KW-1133">Transmembrane helix</keyword>
<accession>U1H1Y4</accession>
<keyword evidence="1" id="KW-0472">Membrane</keyword>
<evidence type="ECO:0000313" key="3">
    <source>
        <dbReference type="Proteomes" id="UP000016529"/>
    </source>
</evidence>
<name>U1H1Y4_9PAST</name>
<gene>
    <name evidence="2" type="ORF">N561_06375</name>
</gene>
<dbReference type="Proteomes" id="UP000016529">
    <property type="component" value="Unassembled WGS sequence"/>
</dbReference>
<dbReference type="AlphaFoldDB" id="U1H1Y4"/>
<feature type="transmembrane region" description="Helical" evidence="1">
    <location>
        <begin position="45"/>
        <end position="65"/>
    </location>
</feature>
<protein>
    <submittedName>
        <fullName evidence="2">Uncharacterized protein</fullName>
    </submittedName>
</protein>
<keyword evidence="1" id="KW-0812">Transmembrane</keyword>
<proteinExistence type="predicted"/>
<reference evidence="2 3" key="1">
    <citation type="journal article" date="2013" name="Genome Announc.">
        <title>Draft Genome Sequence of Gallibacterium anatis bv. haemolytica 12656-12 Liver, an Isolate Obtained from the Liver of a Septicemic Chicken.</title>
        <authorList>
            <person name="Kudirkiene E."/>
            <person name="Christensen H."/>
            <person name="Bojesen A.M."/>
        </authorList>
    </citation>
    <scope>NUCLEOTIDE SEQUENCE [LARGE SCALE GENOMIC DNA]</scope>
    <source>
        <strain evidence="2">12656/12</strain>
    </source>
</reference>
<evidence type="ECO:0000256" key="1">
    <source>
        <dbReference type="SAM" id="Phobius"/>
    </source>
</evidence>
<organism evidence="2 3">
    <name type="scientific">Gallibacterium anatis 12656/12</name>
    <dbReference type="NCBI Taxonomy" id="1195244"/>
    <lineage>
        <taxon>Bacteria</taxon>
        <taxon>Pseudomonadati</taxon>
        <taxon>Pseudomonadota</taxon>
        <taxon>Gammaproteobacteria</taxon>
        <taxon>Pasteurellales</taxon>
        <taxon>Pasteurellaceae</taxon>
        <taxon>Gallibacterium</taxon>
    </lineage>
</organism>
<evidence type="ECO:0000313" key="2">
    <source>
        <dbReference type="EMBL" id="ERF78446.1"/>
    </source>
</evidence>